<protein>
    <recommendedName>
        <fullName evidence="4">Tat pathway signal protein</fullName>
    </recommendedName>
</protein>
<dbReference type="AlphaFoldDB" id="A0A1G8YUR3"/>
<dbReference type="InterPro" id="IPR047789">
    <property type="entry name" value="CU044_5270-like"/>
</dbReference>
<dbReference type="STRING" id="417292.SAMN05421806_104278"/>
<name>A0A1G8YUR3_9ACTN</name>
<evidence type="ECO:0000256" key="1">
    <source>
        <dbReference type="SAM" id="Phobius"/>
    </source>
</evidence>
<dbReference type="RefSeq" id="WP_093609551.1">
    <property type="nucleotide sequence ID" value="NZ_FNFF01000004.1"/>
</dbReference>
<dbReference type="OrthoDB" id="3460587at2"/>
<evidence type="ECO:0000313" key="3">
    <source>
        <dbReference type="Proteomes" id="UP000199155"/>
    </source>
</evidence>
<sequence length="324" mass="35916">MKRHTPMTDELDRLREWEEPALDDDTRHRARLRLFAAMNEEPRAARPLGRRTVLRIAATGVVTAAVATTLLVSVDGGSGGGQQAEPPASSSPNVANVAVAEVLHGAADWERRHGKRPAVPRDDQFVYSKRIINETETRTGKVRSYTDEMWSSVDGSRRSLSMELGKEMWEGGDGGSVWPPRKWDELEKLPTDPEKLVSALISAGSSERPVSSYDDGERAHAYFMVGELLKWPLLPEGLRAAAYEGLALVPGVETVEGVEDSAGRSGVGIAFPERFKGRFLIFDAKTYEFLGFRDERISRDGTKTYIQLSHTVEWGVVDKVRQLP</sequence>
<feature type="transmembrane region" description="Helical" evidence="1">
    <location>
        <begin position="53"/>
        <end position="74"/>
    </location>
</feature>
<gene>
    <name evidence="2" type="ORF">SAMN05421806_104278</name>
</gene>
<organism evidence="2 3">
    <name type="scientific">Streptomyces indicus</name>
    <dbReference type="NCBI Taxonomy" id="417292"/>
    <lineage>
        <taxon>Bacteria</taxon>
        <taxon>Bacillati</taxon>
        <taxon>Actinomycetota</taxon>
        <taxon>Actinomycetes</taxon>
        <taxon>Kitasatosporales</taxon>
        <taxon>Streptomycetaceae</taxon>
        <taxon>Streptomyces</taxon>
    </lineage>
</organism>
<evidence type="ECO:0000313" key="2">
    <source>
        <dbReference type="EMBL" id="SDK06496.1"/>
    </source>
</evidence>
<keyword evidence="1" id="KW-1133">Transmembrane helix</keyword>
<dbReference type="Proteomes" id="UP000199155">
    <property type="component" value="Unassembled WGS sequence"/>
</dbReference>
<dbReference type="NCBIfam" id="NF038083">
    <property type="entry name" value="CU044_5270_fam"/>
    <property type="match status" value="1"/>
</dbReference>
<dbReference type="EMBL" id="FNFF01000004">
    <property type="protein sequence ID" value="SDK06496.1"/>
    <property type="molecule type" value="Genomic_DNA"/>
</dbReference>
<accession>A0A1G8YUR3</accession>
<evidence type="ECO:0008006" key="4">
    <source>
        <dbReference type="Google" id="ProtNLM"/>
    </source>
</evidence>
<keyword evidence="3" id="KW-1185">Reference proteome</keyword>
<proteinExistence type="predicted"/>
<keyword evidence="1" id="KW-0472">Membrane</keyword>
<keyword evidence="1" id="KW-0812">Transmembrane</keyword>
<reference evidence="2 3" key="1">
    <citation type="submission" date="2016-10" db="EMBL/GenBank/DDBJ databases">
        <authorList>
            <person name="de Groot N.N."/>
        </authorList>
    </citation>
    <scope>NUCLEOTIDE SEQUENCE [LARGE SCALE GENOMIC DNA]</scope>
    <source>
        <strain evidence="2 3">CGMCC 4.5727</strain>
    </source>
</reference>